<proteinExistence type="predicted"/>
<dbReference type="KEGG" id="ddc:Dd586_2824"/>
<keyword evidence="2" id="KW-1185">Reference proteome</keyword>
<gene>
    <name evidence="1" type="ordered locus">Dd586_2824</name>
</gene>
<name>D2BSQ1_DICZ5</name>
<reference evidence="1" key="1">
    <citation type="submission" date="2009-12" db="EMBL/GenBank/DDBJ databases">
        <title>Complete sequence of Dickeya dadantii Ech586.</title>
        <authorList>
            <consortium name="US DOE Joint Genome Institute"/>
            <person name="Lucas S."/>
            <person name="Copeland A."/>
            <person name="Lapidus A."/>
            <person name="Glavina del Rio T."/>
            <person name="Tice H."/>
            <person name="Bruce D."/>
            <person name="Goodwin L."/>
            <person name="Pitluck S."/>
            <person name="Munk A.C."/>
            <person name="Brettin T."/>
            <person name="Detter J.C."/>
            <person name="Han C."/>
            <person name="Tapia R."/>
            <person name="Larimer F."/>
            <person name="Land M."/>
            <person name="Hauser L."/>
            <person name="Kyrpides N."/>
            <person name="Mikhailova N."/>
            <person name="Balakrishnan V."/>
            <person name="Glasner J."/>
            <person name="Perna N.T."/>
        </authorList>
    </citation>
    <scope>NUCLEOTIDE SEQUENCE [LARGE SCALE GENOMIC DNA]</scope>
    <source>
        <strain evidence="1">Ech586</strain>
    </source>
</reference>
<dbReference type="AlphaFoldDB" id="D2BSQ1"/>
<dbReference type="HOGENOM" id="CLU_3269155_0_0_6"/>
<protein>
    <submittedName>
        <fullName evidence="1">Uncharacterized protein</fullName>
    </submittedName>
</protein>
<dbReference type="Proteomes" id="UP000001446">
    <property type="component" value="Chromosome"/>
</dbReference>
<evidence type="ECO:0000313" key="1">
    <source>
        <dbReference type="EMBL" id="ACZ77664.1"/>
    </source>
</evidence>
<sequence>MAASLSFIRLSCTDNNFLLSLQQEPSVEVDEEKPSGLFQHQ</sequence>
<evidence type="ECO:0000313" key="2">
    <source>
        <dbReference type="Proteomes" id="UP000001446"/>
    </source>
</evidence>
<accession>D2BSQ1</accession>
<organism evidence="1 2">
    <name type="scientific">Dickeya zeae (strain Ech586)</name>
    <name type="common">Dickeya dadantii (strain Ech586)</name>
    <dbReference type="NCBI Taxonomy" id="590409"/>
    <lineage>
        <taxon>Bacteria</taxon>
        <taxon>Pseudomonadati</taxon>
        <taxon>Pseudomonadota</taxon>
        <taxon>Gammaproteobacteria</taxon>
        <taxon>Enterobacterales</taxon>
        <taxon>Pectobacteriaceae</taxon>
        <taxon>Dickeya</taxon>
        <taxon>Dickeya parazeae</taxon>
    </lineage>
</organism>
<dbReference type="EMBL" id="CP001836">
    <property type="protein sequence ID" value="ACZ77664.1"/>
    <property type="molecule type" value="Genomic_DNA"/>
</dbReference>